<reference evidence="1 2" key="1">
    <citation type="submission" date="2015-07" db="EMBL/GenBank/DDBJ databases">
        <title>Genome analysis of myxobacterium Chondromyces crocatus Cm c5 reveals a high potential for natural compound synthesis and the genetic basis for the loss of fruiting body formation.</title>
        <authorList>
            <person name="Zaburannyi N."/>
            <person name="Bunk B."/>
            <person name="Maier J."/>
            <person name="Overmann J."/>
            <person name="Mueller R."/>
        </authorList>
    </citation>
    <scope>NUCLEOTIDE SEQUENCE [LARGE SCALE GENOMIC DNA]</scope>
    <source>
        <strain evidence="1 2">Cm c5</strain>
    </source>
</reference>
<dbReference type="Gene3D" id="3.90.320.10">
    <property type="match status" value="1"/>
</dbReference>
<name>A0A0K1ELT5_CHOCO</name>
<dbReference type="KEGG" id="ccro:CMC5_060350"/>
<evidence type="ECO:0008006" key="3">
    <source>
        <dbReference type="Google" id="ProtNLM"/>
    </source>
</evidence>
<keyword evidence="2" id="KW-1185">Reference proteome</keyword>
<evidence type="ECO:0000313" key="2">
    <source>
        <dbReference type="Proteomes" id="UP000067626"/>
    </source>
</evidence>
<dbReference type="REBASE" id="116694">
    <property type="entry name" value="CcrC5McrBCP"/>
</dbReference>
<dbReference type="EMBL" id="CP012159">
    <property type="protein sequence ID" value="AKT41824.1"/>
    <property type="molecule type" value="Genomic_DNA"/>
</dbReference>
<dbReference type="PANTHER" id="PTHR38733:SF1">
    <property type="entry name" value="TYPE IV METHYL-DIRECTED RESTRICTION ENZYME ECOKMCRBC"/>
    <property type="match status" value="1"/>
</dbReference>
<dbReference type="InterPro" id="IPR011604">
    <property type="entry name" value="PDDEXK-like_dom_sf"/>
</dbReference>
<proteinExistence type="predicted"/>
<dbReference type="Proteomes" id="UP000067626">
    <property type="component" value="Chromosome"/>
</dbReference>
<evidence type="ECO:0000313" key="1">
    <source>
        <dbReference type="EMBL" id="AKT41824.1"/>
    </source>
</evidence>
<dbReference type="Pfam" id="PF10117">
    <property type="entry name" value="McrBC"/>
    <property type="match status" value="1"/>
</dbReference>
<organism evidence="1 2">
    <name type="scientific">Chondromyces crocatus</name>
    <dbReference type="NCBI Taxonomy" id="52"/>
    <lineage>
        <taxon>Bacteria</taxon>
        <taxon>Pseudomonadati</taxon>
        <taxon>Myxococcota</taxon>
        <taxon>Polyangia</taxon>
        <taxon>Polyangiales</taxon>
        <taxon>Polyangiaceae</taxon>
        <taxon>Chondromyces</taxon>
    </lineage>
</organism>
<sequence>MSLTHQDLVTLTEPRARLVTIARTDGTYDIEAAQVVGTVVAHGLRVVIEPKIPIRRLLFLLGHAMSSPAFTAPTELDVAPDTLSAMALVYTDALERALRDGALNMYERRRDHLRAPRGRIDYADLVTRRFGVFPPLVCEFDEFTPDNEANRRLLAAAVVLVRAGAAAGPAGWRLAALCQHLADVTELRDTRWDTRLPRLDPRFDRYKPALSLAEIILRNSSIELRDGLTDSVGMLVDMNVLFEDFVTEGLREAMGQPRERWVRQPRDVWLDEGARLRLLPDVVWEPAHGNRVVFDVKYKRVPTARHDDVYQAAAYCQALGLRRGALVYASVHEETFIVRNGGPEIHVFALDPDGEPNQVRDRLRDLGDRLSALTT</sequence>
<dbReference type="InterPro" id="IPR019292">
    <property type="entry name" value="McrC"/>
</dbReference>
<dbReference type="PANTHER" id="PTHR38733">
    <property type="entry name" value="PROTEIN MCRC"/>
    <property type="match status" value="1"/>
</dbReference>
<dbReference type="AlphaFoldDB" id="A0A0K1ELT5"/>
<gene>
    <name evidence="1" type="ORF">CMC5_060350</name>
</gene>
<accession>A0A0K1ELT5</accession>
<dbReference type="STRING" id="52.CMC5_060350"/>
<protein>
    <recommendedName>
        <fullName evidence="3">Restriction endonuclease</fullName>
    </recommendedName>
</protein>